<evidence type="ECO:0000313" key="1">
    <source>
        <dbReference type="EMBL" id="TCT23391.1"/>
    </source>
</evidence>
<reference evidence="1 2" key="1">
    <citation type="submission" date="2019-03" db="EMBL/GenBank/DDBJ databases">
        <title>Genomic Encyclopedia of Type Strains, Phase IV (KMG-IV): sequencing the most valuable type-strain genomes for metagenomic binning, comparative biology and taxonomic classification.</title>
        <authorList>
            <person name="Goeker M."/>
        </authorList>
    </citation>
    <scope>NUCLEOTIDE SEQUENCE [LARGE SCALE GENOMIC DNA]</scope>
    <source>
        <strain evidence="1 2">DSM 25894</strain>
    </source>
</reference>
<dbReference type="EMBL" id="SMAN01000007">
    <property type="protein sequence ID" value="TCT23391.1"/>
    <property type="molecule type" value="Genomic_DNA"/>
</dbReference>
<evidence type="ECO:0000313" key="2">
    <source>
        <dbReference type="Proteomes" id="UP000294650"/>
    </source>
</evidence>
<gene>
    <name evidence="1" type="ORF">EDD68_107105</name>
</gene>
<keyword evidence="2" id="KW-1185">Reference proteome</keyword>
<name>A0A4R3N538_9BACI</name>
<dbReference type="Pfam" id="PF11367">
    <property type="entry name" value="Tail_completion_gp17"/>
    <property type="match status" value="1"/>
</dbReference>
<dbReference type="InterPro" id="IPR021508">
    <property type="entry name" value="Gp17-like"/>
</dbReference>
<evidence type="ECO:0008006" key="3">
    <source>
        <dbReference type="Google" id="ProtNLM"/>
    </source>
</evidence>
<dbReference type="InterPro" id="IPR053745">
    <property type="entry name" value="Viral_Tail_Comp_sf"/>
</dbReference>
<dbReference type="Proteomes" id="UP000294650">
    <property type="component" value="Unassembled WGS sequence"/>
</dbReference>
<proteinExistence type="predicted"/>
<protein>
    <recommendedName>
        <fullName evidence="3">DUF3168 domain-containing protein</fullName>
    </recommendedName>
</protein>
<dbReference type="OrthoDB" id="2942695at2"/>
<dbReference type="Gene3D" id="3.30.2000.30">
    <property type="match status" value="1"/>
</dbReference>
<dbReference type="AlphaFoldDB" id="A0A4R3N538"/>
<comment type="caution">
    <text evidence="1">The sequence shown here is derived from an EMBL/GenBank/DDBJ whole genome shotgun (WGS) entry which is preliminary data.</text>
</comment>
<dbReference type="RefSeq" id="WP_132371558.1">
    <property type="nucleotide sequence ID" value="NZ_SMAN01000007.1"/>
</dbReference>
<accession>A0A4R3N538</accession>
<organism evidence="1 2">
    <name type="scientific">Melghiribacillus thermohalophilus</name>
    <dbReference type="NCBI Taxonomy" id="1324956"/>
    <lineage>
        <taxon>Bacteria</taxon>
        <taxon>Bacillati</taxon>
        <taxon>Bacillota</taxon>
        <taxon>Bacilli</taxon>
        <taxon>Bacillales</taxon>
        <taxon>Bacillaceae</taxon>
        <taxon>Melghiribacillus</taxon>
    </lineage>
</organism>
<sequence length="125" mass="14559">MNKVIEIRKAIQSAIKEAHPNVHFENAPDDAAYPYIVYNLPDSLNNGTLENFVLEVDGWDHPDNGDSTALEMMMDTVDKAMNRKTFVIAPDLFFTIYRDSRETITEKDKRLKHRRYTYQARTYGE</sequence>